<evidence type="ECO:0000313" key="5">
    <source>
        <dbReference type="EMBL" id="MUN54627.1"/>
    </source>
</evidence>
<proteinExistence type="predicted"/>
<dbReference type="PANTHER" id="PTHR10434:SF11">
    <property type="entry name" value="1-ACYL-SN-GLYCEROL-3-PHOSPHATE ACYLTRANSFERASE"/>
    <property type="match status" value="1"/>
</dbReference>
<protein>
    <submittedName>
        <fullName evidence="5">1-acyl-sn-glycerol-3-phosphate acyltransferase</fullName>
    </submittedName>
</protein>
<feature type="domain" description="Phospholipid/glycerol acyltransferase" evidence="4">
    <location>
        <begin position="35"/>
        <end position="154"/>
    </location>
</feature>
<evidence type="ECO:0000256" key="1">
    <source>
        <dbReference type="ARBA" id="ARBA00022679"/>
    </source>
</evidence>
<feature type="compositionally biased region" description="Basic and acidic residues" evidence="3">
    <location>
        <begin position="287"/>
        <end position="307"/>
    </location>
</feature>
<evidence type="ECO:0000256" key="3">
    <source>
        <dbReference type="SAM" id="MobiDB-lite"/>
    </source>
</evidence>
<dbReference type="CDD" id="cd07989">
    <property type="entry name" value="LPLAT_AGPAT-like"/>
    <property type="match status" value="1"/>
</dbReference>
<reference evidence="5 6" key="1">
    <citation type="submission" date="2019-12" db="EMBL/GenBank/DDBJ databases">
        <authorList>
            <person name="Li J."/>
            <person name="Shi Y."/>
            <person name="Xu G."/>
            <person name="Xiao D."/>
            <person name="Ran X."/>
        </authorList>
    </citation>
    <scope>NUCLEOTIDE SEQUENCE [LARGE SCALE GENOMIC DNA]</scope>
    <source>
        <strain evidence="5 6">JCM 15915</strain>
    </source>
</reference>
<gene>
    <name evidence="5" type="ORF">GMA10_05280</name>
</gene>
<dbReference type="InterPro" id="IPR002123">
    <property type="entry name" value="Plipid/glycerol_acylTrfase"/>
</dbReference>
<sequence length="329" mass="36027">MLYMFLKRFVVGPLVNGVFRPEAEGLENIPDRGGAILASNHLSFADSVFLPVAVDRQVYFLAKSEYFTGQGLVGRATAAFFKGINQIPMDRSGGNKSAKSLSQAAQTLRDGKLLGIYPEGTRSPDGRLYRSKIGVARLAIQTGVPVIPVAMVNTEKVQPKGSKLPRRTSRDGRRIAPVRTIIGEPLDFSRFAGREAEHSVQREVADEIIRAIQELSGQEYVDLYASTVKNAMEKQRVADAKAAVAEILENAKSRTQASVDSARASVETARDRIQPGLDQARERIRPGLDRVEDKLHEARMRVEDGVKKAQNRRTGSHGSAEDDAGSSKQ</sequence>
<dbReference type="Pfam" id="PF01553">
    <property type="entry name" value="Acyltransferase"/>
    <property type="match status" value="1"/>
</dbReference>
<dbReference type="SUPFAM" id="SSF69593">
    <property type="entry name" value="Glycerol-3-phosphate (1)-acyltransferase"/>
    <property type="match status" value="1"/>
</dbReference>
<keyword evidence="1 5" id="KW-0808">Transferase</keyword>
<evidence type="ECO:0000259" key="4">
    <source>
        <dbReference type="SMART" id="SM00563"/>
    </source>
</evidence>
<keyword evidence="6" id="KW-1185">Reference proteome</keyword>
<dbReference type="GO" id="GO:0006654">
    <property type="term" value="P:phosphatidic acid biosynthetic process"/>
    <property type="evidence" value="ECO:0007669"/>
    <property type="project" value="TreeGrafter"/>
</dbReference>
<dbReference type="OrthoDB" id="9808424at2"/>
<dbReference type="PANTHER" id="PTHR10434">
    <property type="entry name" value="1-ACYL-SN-GLYCEROL-3-PHOSPHATE ACYLTRANSFERASE"/>
    <property type="match status" value="1"/>
</dbReference>
<dbReference type="Gene3D" id="1.20.120.20">
    <property type="entry name" value="Apolipoprotein"/>
    <property type="match status" value="1"/>
</dbReference>
<organism evidence="5 6">
    <name type="scientific">Rothia koreensis</name>
    <dbReference type="NCBI Taxonomy" id="592378"/>
    <lineage>
        <taxon>Bacteria</taxon>
        <taxon>Bacillati</taxon>
        <taxon>Actinomycetota</taxon>
        <taxon>Actinomycetes</taxon>
        <taxon>Micrococcales</taxon>
        <taxon>Micrococcaceae</taxon>
        <taxon>Rothia</taxon>
    </lineage>
</organism>
<dbReference type="SUPFAM" id="SSF58113">
    <property type="entry name" value="Apolipoprotein A-I"/>
    <property type="match status" value="1"/>
</dbReference>
<name>A0A7K1LHF8_9MICC</name>
<dbReference type="Proteomes" id="UP000462152">
    <property type="component" value="Unassembled WGS sequence"/>
</dbReference>
<dbReference type="GO" id="GO:0005886">
    <property type="term" value="C:plasma membrane"/>
    <property type="evidence" value="ECO:0007669"/>
    <property type="project" value="TreeGrafter"/>
</dbReference>
<dbReference type="SMART" id="SM00563">
    <property type="entry name" value="PlsC"/>
    <property type="match status" value="1"/>
</dbReference>
<evidence type="ECO:0000256" key="2">
    <source>
        <dbReference type="ARBA" id="ARBA00023315"/>
    </source>
</evidence>
<comment type="caution">
    <text evidence="5">The sequence shown here is derived from an EMBL/GenBank/DDBJ whole genome shotgun (WGS) entry which is preliminary data.</text>
</comment>
<dbReference type="AlphaFoldDB" id="A0A7K1LHF8"/>
<dbReference type="GO" id="GO:0003841">
    <property type="term" value="F:1-acylglycerol-3-phosphate O-acyltransferase activity"/>
    <property type="evidence" value="ECO:0007669"/>
    <property type="project" value="TreeGrafter"/>
</dbReference>
<keyword evidence="2 5" id="KW-0012">Acyltransferase</keyword>
<accession>A0A7K1LHF8</accession>
<feature type="region of interest" description="Disordered" evidence="3">
    <location>
        <begin position="287"/>
        <end position="329"/>
    </location>
</feature>
<dbReference type="EMBL" id="WOGT01000002">
    <property type="protein sequence ID" value="MUN54627.1"/>
    <property type="molecule type" value="Genomic_DNA"/>
</dbReference>
<evidence type="ECO:0000313" key="6">
    <source>
        <dbReference type="Proteomes" id="UP000462152"/>
    </source>
</evidence>